<dbReference type="SUPFAM" id="SSF47384">
    <property type="entry name" value="Homodimeric domain of signal transducing histidine kinase"/>
    <property type="match status" value="1"/>
</dbReference>
<dbReference type="Gene3D" id="3.30.565.10">
    <property type="entry name" value="Histidine kinase-like ATPase, C-terminal domain"/>
    <property type="match status" value="1"/>
</dbReference>
<dbReference type="AlphaFoldDB" id="A0A931E294"/>
<dbReference type="InterPro" id="IPR005467">
    <property type="entry name" value="His_kinase_dom"/>
</dbReference>
<dbReference type="SUPFAM" id="SSF55874">
    <property type="entry name" value="ATPase domain of HSP90 chaperone/DNA topoisomerase II/histidine kinase"/>
    <property type="match status" value="1"/>
</dbReference>
<keyword evidence="5" id="KW-0812">Transmembrane</keyword>
<dbReference type="InterPro" id="IPR019734">
    <property type="entry name" value="TPR_rpt"/>
</dbReference>
<dbReference type="Pfam" id="PF00512">
    <property type="entry name" value="HisKA"/>
    <property type="match status" value="1"/>
</dbReference>
<proteinExistence type="predicted"/>
<reference evidence="7" key="1">
    <citation type="submission" date="2020-11" db="EMBL/GenBank/DDBJ databases">
        <title>Bacterial whole genome sequence for Panacibacter sp. DH6.</title>
        <authorList>
            <person name="Le V."/>
            <person name="Ko S."/>
            <person name="Ahn C.-Y."/>
            <person name="Oh H.-M."/>
        </authorList>
    </citation>
    <scope>NUCLEOTIDE SEQUENCE</scope>
    <source>
        <strain evidence="7">DH6</strain>
    </source>
</reference>
<organism evidence="7 8">
    <name type="scientific">Panacibacter microcysteis</name>
    <dbReference type="NCBI Taxonomy" id="2793269"/>
    <lineage>
        <taxon>Bacteria</taxon>
        <taxon>Pseudomonadati</taxon>
        <taxon>Bacteroidota</taxon>
        <taxon>Chitinophagia</taxon>
        <taxon>Chitinophagales</taxon>
        <taxon>Chitinophagaceae</taxon>
        <taxon>Panacibacter</taxon>
    </lineage>
</organism>
<dbReference type="PROSITE" id="PS50005">
    <property type="entry name" value="TPR"/>
    <property type="match status" value="2"/>
</dbReference>
<dbReference type="RefSeq" id="WP_196991337.1">
    <property type="nucleotide sequence ID" value="NZ_JADWYR010000002.1"/>
</dbReference>
<dbReference type="SMART" id="SM00387">
    <property type="entry name" value="HATPase_c"/>
    <property type="match status" value="1"/>
</dbReference>
<dbReference type="GO" id="GO:0000155">
    <property type="term" value="F:phosphorelay sensor kinase activity"/>
    <property type="evidence" value="ECO:0007669"/>
    <property type="project" value="InterPro"/>
</dbReference>
<evidence type="ECO:0000256" key="5">
    <source>
        <dbReference type="SAM" id="Phobius"/>
    </source>
</evidence>
<dbReference type="PANTHER" id="PTHR43065:SF42">
    <property type="entry name" value="TWO-COMPONENT SENSOR PPRA"/>
    <property type="match status" value="1"/>
</dbReference>
<dbReference type="CDD" id="cd00082">
    <property type="entry name" value="HisKA"/>
    <property type="match status" value="1"/>
</dbReference>
<dbReference type="InterPro" id="IPR036097">
    <property type="entry name" value="HisK_dim/P_sf"/>
</dbReference>
<dbReference type="PANTHER" id="PTHR43065">
    <property type="entry name" value="SENSOR HISTIDINE KINASE"/>
    <property type="match status" value="1"/>
</dbReference>
<dbReference type="PROSITE" id="PS50109">
    <property type="entry name" value="HIS_KIN"/>
    <property type="match status" value="1"/>
</dbReference>
<keyword evidence="5" id="KW-0472">Membrane</keyword>
<evidence type="ECO:0000256" key="3">
    <source>
        <dbReference type="ARBA" id="ARBA00022553"/>
    </source>
</evidence>
<protein>
    <recommendedName>
        <fullName evidence="2">histidine kinase</fullName>
        <ecNumber evidence="2">2.7.13.3</ecNumber>
    </recommendedName>
</protein>
<name>A0A931E294_9BACT</name>
<dbReference type="Gene3D" id="1.25.40.10">
    <property type="entry name" value="Tetratricopeptide repeat domain"/>
    <property type="match status" value="2"/>
</dbReference>
<dbReference type="EMBL" id="JADWYR010000002">
    <property type="protein sequence ID" value="MBG9377242.1"/>
    <property type="molecule type" value="Genomic_DNA"/>
</dbReference>
<evidence type="ECO:0000256" key="1">
    <source>
        <dbReference type="ARBA" id="ARBA00000085"/>
    </source>
</evidence>
<dbReference type="InterPro" id="IPR003661">
    <property type="entry name" value="HisK_dim/P_dom"/>
</dbReference>
<dbReference type="InterPro" id="IPR011990">
    <property type="entry name" value="TPR-like_helical_dom_sf"/>
</dbReference>
<evidence type="ECO:0000256" key="2">
    <source>
        <dbReference type="ARBA" id="ARBA00012438"/>
    </source>
</evidence>
<dbReference type="InterPro" id="IPR036890">
    <property type="entry name" value="HATPase_C_sf"/>
</dbReference>
<keyword evidence="8" id="KW-1185">Reference proteome</keyword>
<dbReference type="InterPro" id="IPR003594">
    <property type="entry name" value="HATPase_dom"/>
</dbReference>
<dbReference type="SUPFAM" id="SSF48452">
    <property type="entry name" value="TPR-like"/>
    <property type="match status" value="2"/>
</dbReference>
<evidence type="ECO:0000256" key="4">
    <source>
        <dbReference type="PROSITE-ProRule" id="PRU00339"/>
    </source>
</evidence>
<comment type="catalytic activity">
    <reaction evidence="1">
        <text>ATP + protein L-histidine = ADP + protein N-phospho-L-histidine.</text>
        <dbReference type="EC" id="2.7.13.3"/>
    </reaction>
</comment>
<dbReference type="SMART" id="SM00028">
    <property type="entry name" value="TPR"/>
    <property type="match status" value="8"/>
</dbReference>
<dbReference type="Proteomes" id="UP000628448">
    <property type="component" value="Unassembled WGS sequence"/>
</dbReference>
<evidence type="ECO:0000259" key="6">
    <source>
        <dbReference type="PROSITE" id="PS50109"/>
    </source>
</evidence>
<dbReference type="PRINTS" id="PR00344">
    <property type="entry name" value="BCTRLSENSOR"/>
</dbReference>
<dbReference type="Gene3D" id="1.10.287.130">
    <property type="match status" value="1"/>
</dbReference>
<sequence length="687" mass="76298">MANQNLDSAISLGKMILQDAVKANYKLGEGITRIRLANNYCFKGDYAAAATDLAAASAIFNTLNDSANISRVFAAYGMMNGMQTRYDSAIYFYQKSIAIDERNNFKEELSRSYSNIAISFQMQSNFTRALQYQQKSLQLAEERKDESTQARTLVNIGITYKTIGDLTRAEQSLLKAEQLAKKNNIKVVELYAYSNLSTVYQTRRQHEKAYAYAMKSAELGLEMGDQGIRSTGLSKAAAALAEQHRYAEAEKLIEQAVAVADSSRQPLNIYQTNNTFGSINKAQGRYKEAIRYYEKGFAVMSSTDIYDEQIGESYKELSQCYENTGEYKKSLEAFKLYSLIKDSVISKENVRKATETSMNFEFEKKQQAAAAAQEQKDAVASARQLALMIGLGCALLLIIGIFVGYRNKLKAYAMLRRQKEELNIAFTKLRQTQAQLVHAEKMASLGELTAGIAHEIQNPLNFVNNFSEVSAEMADEIQEAITRNDYEEVQLLAKDIRENLDKIAHHGKRADAIVKNMLQHSRTSTGTKEATDINTLVEEYMRLSYHGVRAKEKSFNATLNTNFDAGVGKVDIIPQDVGRVILNLVTNALHATGEKKKNAGDTYEPVVTVGTQRLKDKILVTVQDNGSGIADAIKEKIFQPFFTTKPTGQGTGLGLSLSYDIIKAHNGDITVASAVNEGTTFTIELPV</sequence>
<dbReference type="EC" id="2.7.13.3" evidence="2"/>
<evidence type="ECO:0000313" key="7">
    <source>
        <dbReference type="EMBL" id="MBG9377242.1"/>
    </source>
</evidence>
<comment type="caution">
    <text evidence="7">The sequence shown here is derived from an EMBL/GenBank/DDBJ whole genome shotgun (WGS) entry which is preliminary data.</text>
</comment>
<keyword evidence="4" id="KW-0802">TPR repeat</keyword>
<dbReference type="SMART" id="SM00388">
    <property type="entry name" value="HisKA"/>
    <property type="match status" value="1"/>
</dbReference>
<evidence type="ECO:0000313" key="8">
    <source>
        <dbReference type="Proteomes" id="UP000628448"/>
    </source>
</evidence>
<feature type="domain" description="Histidine kinase" evidence="6">
    <location>
        <begin position="451"/>
        <end position="687"/>
    </location>
</feature>
<keyword evidence="3" id="KW-0597">Phosphoprotein</keyword>
<feature type="transmembrane region" description="Helical" evidence="5">
    <location>
        <begin position="385"/>
        <end position="405"/>
    </location>
</feature>
<dbReference type="Pfam" id="PF13424">
    <property type="entry name" value="TPR_12"/>
    <property type="match status" value="2"/>
</dbReference>
<dbReference type="InterPro" id="IPR004358">
    <property type="entry name" value="Sig_transdc_His_kin-like_C"/>
</dbReference>
<dbReference type="Pfam" id="PF02518">
    <property type="entry name" value="HATPase_c"/>
    <property type="match status" value="1"/>
</dbReference>
<dbReference type="Pfam" id="PF13181">
    <property type="entry name" value="TPR_8"/>
    <property type="match status" value="1"/>
</dbReference>
<accession>A0A931E294</accession>
<gene>
    <name evidence="7" type="ORF">I5907_13455</name>
</gene>
<feature type="repeat" description="TPR" evidence="4">
    <location>
        <begin position="150"/>
        <end position="183"/>
    </location>
</feature>
<feature type="repeat" description="TPR" evidence="4">
    <location>
        <begin position="70"/>
        <end position="103"/>
    </location>
</feature>
<keyword evidence="5" id="KW-1133">Transmembrane helix</keyword>